<dbReference type="CDD" id="cd16343">
    <property type="entry name" value="LMWPTP"/>
    <property type="match status" value="1"/>
</dbReference>
<dbReference type="EMBL" id="JACOPD010000008">
    <property type="protein sequence ID" value="MBC5681562.1"/>
    <property type="molecule type" value="Genomic_DNA"/>
</dbReference>
<dbReference type="PANTHER" id="PTHR11717">
    <property type="entry name" value="LOW MOLECULAR WEIGHT PROTEIN TYROSINE PHOSPHATASE"/>
    <property type="match status" value="1"/>
</dbReference>
<dbReference type="InterPro" id="IPR023485">
    <property type="entry name" value="Ptyr_pPase"/>
</dbReference>
<dbReference type="EC" id="3.1.3.48" evidence="1"/>
<dbReference type="SUPFAM" id="SSF52788">
    <property type="entry name" value="Phosphotyrosine protein phosphatases I"/>
    <property type="match status" value="1"/>
</dbReference>
<dbReference type="Proteomes" id="UP000628463">
    <property type="component" value="Unassembled WGS sequence"/>
</dbReference>
<organism evidence="4 5">
    <name type="scientific">Lachnospira hominis</name>
    <name type="common">ex Liu et al. 2021</name>
    <dbReference type="NCBI Taxonomy" id="2763051"/>
    <lineage>
        <taxon>Bacteria</taxon>
        <taxon>Bacillati</taxon>
        <taxon>Bacillota</taxon>
        <taxon>Clostridia</taxon>
        <taxon>Lachnospirales</taxon>
        <taxon>Lachnospiraceae</taxon>
        <taxon>Lachnospira</taxon>
    </lineage>
</organism>
<dbReference type="InterPro" id="IPR036196">
    <property type="entry name" value="Ptyr_pPase_sf"/>
</dbReference>
<name>A0ABR7G2A7_9FIRM</name>
<dbReference type="InterPro" id="IPR050438">
    <property type="entry name" value="LMW_PTPase"/>
</dbReference>
<evidence type="ECO:0000256" key="1">
    <source>
        <dbReference type="ARBA" id="ARBA00013064"/>
    </source>
</evidence>
<sequence length="167" mass="19054">MRKIKILFVCHGNICRSPMSEFILKDMVEKRGIKDKFDIASAATSTEEIWNGKGNSIYPPAQTELKKHGIGKTAYTNFSSKRARQVTKQDYNYYDYLLCADSSNIRNTIRITGPDTDNKIKLLLDYTDRKGSSIADPWYSGNFVDTYRDVVEGCEGFLAYLESQHII</sequence>
<dbReference type="Gene3D" id="3.40.50.2300">
    <property type="match status" value="1"/>
</dbReference>
<gene>
    <name evidence="4" type="ORF">H8S01_11430</name>
</gene>
<evidence type="ECO:0000313" key="4">
    <source>
        <dbReference type="EMBL" id="MBC5681562.1"/>
    </source>
</evidence>
<dbReference type="SMART" id="SM00226">
    <property type="entry name" value="LMWPc"/>
    <property type="match status" value="1"/>
</dbReference>
<protein>
    <recommendedName>
        <fullName evidence="1">protein-tyrosine-phosphatase</fullName>
        <ecNumber evidence="1">3.1.3.48</ecNumber>
    </recommendedName>
</protein>
<dbReference type="Pfam" id="PF01451">
    <property type="entry name" value="LMWPc"/>
    <property type="match status" value="1"/>
</dbReference>
<dbReference type="PANTHER" id="PTHR11717:SF7">
    <property type="entry name" value="LOW MOLECULAR WEIGHT PHOSPHOTYROSINE PROTEIN PHOSPHATASE"/>
    <property type="match status" value="1"/>
</dbReference>
<comment type="caution">
    <text evidence="4">The sequence shown here is derived from an EMBL/GenBank/DDBJ whole genome shotgun (WGS) entry which is preliminary data.</text>
</comment>
<evidence type="ECO:0000256" key="2">
    <source>
        <dbReference type="ARBA" id="ARBA00051722"/>
    </source>
</evidence>
<evidence type="ECO:0000313" key="5">
    <source>
        <dbReference type="Proteomes" id="UP000628463"/>
    </source>
</evidence>
<comment type="catalytic activity">
    <reaction evidence="2">
        <text>O-phospho-L-tyrosyl-[protein] + H2O = L-tyrosyl-[protein] + phosphate</text>
        <dbReference type="Rhea" id="RHEA:10684"/>
        <dbReference type="Rhea" id="RHEA-COMP:10136"/>
        <dbReference type="Rhea" id="RHEA-COMP:20101"/>
        <dbReference type="ChEBI" id="CHEBI:15377"/>
        <dbReference type="ChEBI" id="CHEBI:43474"/>
        <dbReference type="ChEBI" id="CHEBI:46858"/>
        <dbReference type="ChEBI" id="CHEBI:61978"/>
        <dbReference type="EC" id="3.1.3.48"/>
    </reaction>
</comment>
<feature type="domain" description="Phosphotyrosine protein phosphatase I" evidence="3">
    <location>
        <begin position="4"/>
        <end position="160"/>
    </location>
</feature>
<keyword evidence="5" id="KW-1185">Reference proteome</keyword>
<evidence type="ECO:0000259" key="3">
    <source>
        <dbReference type="SMART" id="SM00226"/>
    </source>
</evidence>
<accession>A0ABR7G2A7</accession>
<proteinExistence type="predicted"/>
<reference evidence="4 5" key="1">
    <citation type="submission" date="2020-08" db="EMBL/GenBank/DDBJ databases">
        <title>Genome public.</title>
        <authorList>
            <person name="Liu C."/>
            <person name="Sun Q."/>
        </authorList>
    </citation>
    <scope>NUCLEOTIDE SEQUENCE [LARGE SCALE GENOMIC DNA]</scope>
    <source>
        <strain evidence="4 5">NSJ-43</strain>
    </source>
</reference>